<organism evidence="2 3">
    <name type="scientific">Bremia lactucae</name>
    <name type="common">Lettuce downy mildew</name>
    <dbReference type="NCBI Taxonomy" id="4779"/>
    <lineage>
        <taxon>Eukaryota</taxon>
        <taxon>Sar</taxon>
        <taxon>Stramenopiles</taxon>
        <taxon>Oomycota</taxon>
        <taxon>Peronosporomycetes</taxon>
        <taxon>Peronosporales</taxon>
        <taxon>Peronosporaceae</taxon>
        <taxon>Bremia</taxon>
    </lineage>
</organism>
<dbReference type="EMBL" id="SHOA02000002">
    <property type="protein sequence ID" value="TDH69284.1"/>
    <property type="molecule type" value="Genomic_DNA"/>
</dbReference>
<protein>
    <recommendedName>
        <fullName evidence="1">Nucleolar protein 11 C-terminal domain-containing protein</fullName>
    </recommendedName>
</protein>
<dbReference type="InterPro" id="IPR042859">
    <property type="entry name" value="NOL11"/>
</dbReference>
<dbReference type="InterPro" id="IPR048897">
    <property type="entry name" value="Nol11_C"/>
</dbReference>
<dbReference type="Proteomes" id="UP000294530">
    <property type="component" value="Unassembled WGS sequence"/>
</dbReference>
<sequence>MLLDQPIELWRGRAADAALLGASSSISKDGNRQILLTSAQDVREICISTRKCINHWAFRAGSAHALTVAATRHPHSRVFFGVSGAPGVNASKKARQARRQETNKTTILPANEALAVWHDTDLDVAKWRRLPLQATAQAFAILTHSKLKDEVVIVFQDGSFASYNEDLVKGLQSNDAKVATSVEILDEDDANDQKESVVWSCLETDNRSPLKGALFLSILMQKTNQKTANHLDLLVYQVTIPDASKRLSVTLGAVLLIRHRVNLPDNEEYSSCAFHAETFSYSFIGAAGCWQSLRLSRDALTNALTLVGSQQMPNLTSVDATSSEPVHKKRKLQRDSTSAPGFLVSGIGNFTYLVSMSFDSSLKLTGWDSKFAVPVSKTEIDLKRDKDDEDNVVIGRSSNDGIGKPVQLVSVAAGDALLALYERGAFLVHVREKHSTLSSVLGATASTASISSEILKAPAMPDAVLQWTEVTATSTDQNDARYAETWKLNMCSNDSSERQLLADLSDPLVTPTARAFTSRLDEALQKEKASRKTGGEEGDGISYRLLQIVTRRCLDSTDLGLWKPLEAMLRTNQLSARSEPMLLPTLMKHNQFALLECAIMHLVDIDERSIVHLLKYFIRKCSNSALKKYVTKQLKEKKKNSSKVDGRVACERFVVALLGLPTNSVFLHRAIQDLELDEVLLLLAFCQKLLVVQTSDDYVIGSEEVTKSVTNKKSTDNSLPMPKESGYFAPLPSASTCCAWICALLDAHLSTLVLRASQSANIARTLRQLDQLVQLQLDATAQFESVHGVLCNILSGVQLPRAPGLPDYCIEELCL</sequence>
<evidence type="ECO:0000313" key="3">
    <source>
        <dbReference type="Proteomes" id="UP000294530"/>
    </source>
</evidence>
<dbReference type="GO" id="GO:0003723">
    <property type="term" value="F:RNA binding"/>
    <property type="evidence" value="ECO:0007669"/>
    <property type="project" value="TreeGrafter"/>
</dbReference>
<reference evidence="2 3" key="1">
    <citation type="journal article" date="2021" name="Genome Biol.">
        <title>AFLAP: assembly-free linkage analysis pipeline using k-mers from genome sequencing data.</title>
        <authorList>
            <person name="Fletcher K."/>
            <person name="Zhang L."/>
            <person name="Gil J."/>
            <person name="Han R."/>
            <person name="Cavanaugh K."/>
            <person name="Michelmore R."/>
        </authorList>
    </citation>
    <scope>NUCLEOTIDE SEQUENCE [LARGE SCALE GENOMIC DNA]</scope>
    <source>
        <strain evidence="2 3">SF5</strain>
    </source>
</reference>
<dbReference type="GO" id="GO:0005730">
    <property type="term" value="C:nucleolus"/>
    <property type="evidence" value="ECO:0007669"/>
    <property type="project" value="TreeGrafter"/>
</dbReference>
<keyword evidence="3" id="KW-1185">Reference proteome</keyword>
<evidence type="ECO:0000313" key="2">
    <source>
        <dbReference type="EMBL" id="TDH69284.1"/>
    </source>
</evidence>
<feature type="domain" description="Nucleolar protein 11 C-terminal" evidence="1">
    <location>
        <begin position="565"/>
        <end position="815"/>
    </location>
</feature>
<dbReference type="RefSeq" id="XP_067818783.1">
    <property type="nucleotide sequence ID" value="XM_067965939.1"/>
</dbReference>
<evidence type="ECO:0000259" key="1">
    <source>
        <dbReference type="Pfam" id="PF20998"/>
    </source>
</evidence>
<accession>A0A976IF08</accession>
<dbReference type="AlphaFoldDB" id="A0A976IF08"/>
<gene>
    <name evidence="2" type="ORF">CCR75_007883</name>
</gene>
<dbReference type="GO" id="GO:0030490">
    <property type="term" value="P:maturation of SSU-rRNA"/>
    <property type="evidence" value="ECO:0007669"/>
    <property type="project" value="InterPro"/>
</dbReference>
<comment type="caution">
    <text evidence="2">The sequence shown here is derived from an EMBL/GenBank/DDBJ whole genome shotgun (WGS) entry which is preliminary data.</text>
</comment>
<dbReference type="PANTHER" id="PTHR15633:SF2">
    <property type="entry name" value="NUCLEOLAR PROTEIN 11"/>
    <property type="match status" value="1"/>
</dbReference>
<proteinExistence type="predicted"/>
<name>A0A976IF08_BRELC</name>
<dbReference type="OrthoDB" id="6502630at2759"/>
<dbReference type="PANTHER" id="PTHR15633">
    <property type="entry name" value="NUCLEOLAR PROTEIN 11"/>
    <property type="match status" value="1"/>
</dbReference>
<dbReference type="KEGG" id="blac:94351610"/>
<dbReference type="GeneID" id="94351610"/>
<dbReference type="Pfam" id="PF20998">
    <property type="entry name" value="Nol11_C"/>
    <property type="match status" value="1"/>
</dbReference>